<name>A0A4R0EMK9_9GAMM</name>
<accession>A0A4R0EMK9</accession>
<evidence type="ECO:0000256" key="2">
    <source>
        <dbReference type="SAM" id="SignalP"/>
    </source>
</evidence>
<dbReference type="EMBL" id="SJOA01000008">
    <property type="protein sequence ID" value="TCB59338.1"/>
    <property type="molecule type" value="Genomic_DNA"/>
</dbReference>
<sequence>MVPNMQLKWSGMLLAAVLLCGGCQSMLPKAQGLATATWAAQNYQRQDQLEVQWKDQSFSFLLYQQQQGSKLEMLALTLTGQQLFKLSFDGHKVHVEQRIEQMKLLPFEFVVRDILYATYPNFAQLQQQNVRIETSAQAQSVFINQQHVLNIKHENDVIALDNLQVPYQMVISRINDGLENADVKSTDVESTDVENADVKSTE</sequence>
<feature type="signal peptide" evidence="2">
    <location>
        <begin position="1"/>
        <end position="15"/>
    </location>
</feature>
<dbReference type="OrthoDB" id="6708426at2"/>
<gene>
    <name evidence="3" type="ORF">E0H85_08240</name>
</gene>
<evidence type="ECO:0000256" key="1">
    <source>
        <dbReference type="SAM" id="MobiDB-lite"/>
    </source>
</evidence>
<feature type="chain" id="PRO_5020268902" evidence="2">
    <location>
        <begin position="16"/>
        <end position="202"/>
    </location>
</feature>
<proteinExistence type="predicted"/>
<dbReference type="Proteomes" id="UP000291380">
    <property type="component" value="Unassembled WGS sequence"/>
</dbReference>
<keyword evidence="2" id="KW-0732">Signal</keyword>
<dbReference type="Pfam" id="PF11659">
    <property type="entry name" value="DUF3261"/>
    <property type="match status" value="1"/>
</dbReference>
<comment type="caution">
    <text evidence="3">The sequence shown here is derived from an EMBL/GenBank/DDBJ whole genome shotgun (WGS) entry which is preliminary data.</text>
</comment>
<reference evidence="3 4" key="1">
    <citation type="submission" date="2019-02" db="EMBL/GenBank/DDBJ databases">
        <title>High diversity of culturable Acinetobacter species in natural soil and water ecosystems.</title>
        <authorList>
            <person name="Radolfova-Krizova L."/>
            <person name="Nemec A."/>
        </authorList>
    </citation>
    <scope>NUCLEOTIDE SEQUENCE [LARGE SCALE GENOMIC DNA]</scope>
    <source>
        <strain evidence="3 4">ANC 4281</strain>
    </source>
</reference>
<evidence type="ECO:0000313" key="3">
    <source>
        <dbReference type="EMBL" id="TCB59338.1"/>
    </source>
</evidence>
<feature type="region of interest" description="Disordered" evidence="1">
    <location>
        <begin position="183"/>
        <end position="202"/>
    </location>
</feature>
<dbReference type="AlphaFoldDB" id="A0A4R0EMK9"/>
<dbReference type="InterPro" id="IPR021675">
    <property type="entry name" value="DUF3261"/>
</dbReference>
<evidence type="ECO:0000313" key="4">
    <source>
        <dbReference type="Proteomes" id="UP000291380"/>
    </source>
</evidence>
<organism evidence="3 4">
    <name type="scientific">Acinetobacter terrae</name>
    <dbReference type="NCBI Taxonomy" id="2731247"/>
    <lineage>
        <taxon>Bacteria</taxon>
        <taxon>Pseudomonadati</taxon>
        <taxon>Pseudomonadota</taxon>
        <taxon>Gammaproteobacteria</taxon>
        <taxon>Moraxellales</taxon>
        <taxon>Moraxellaceae</taxon>
        <taxon>Acinetobacter</taxon>
        <taxon>Acinetobacter Taxon 24</taxon>
    </lineage>
</organism>
<protein>
    <submittedName>
        <fullName evidence="3">DUF3261 domain-containing protein</fullName>
    </submittedName>
</protein>